<accession>A0A8E4DZR3</accession>
<dbReference type="RefSeq" id="WP_119131946.1">
    <property type="nucleotide sequence ID" value="NZ_LR861803.1"/>
</dbReference>
<dbReference type="EMBL" id="LR824641">
    <property type="protein sequence ID" value="CAD0327730.1"/>
    <property type="molecule type" value="Genomic_DNA"/>
</dbReference>
<evidence type="ECO:0000313" key="3">
    <source>
        <dbReference type="EMBL" id="CAD1792128.1"/>
    </source>
</evidence>
<keyword evidence="1" id="KW-0472">Membrane</keyword>
<feature type="transmembrane region" description="Helical" evidence="1">
    <location>
        <begin position="80"/>
        <end position="99"/>
    </location>
</feature>
<feature type="transmembrane region" description="Helical" evidence="1">
    <location>
        <begin position="49"/>
        <end position="68"/>
    </location>
</feature>
<dbReference type="Proteomes" id="UP000515493">
    <property type="component" value="Chromosome"/>
</dbReference>
<evidence type="ECO:0000313" key="2">
    <source>
        <dbReference type="EMBL" id="CAD0327730.1"/>
    </source>
</evidence>
<dbReference type="EMBL" id="LR861803">
    <property type="protein sequence ID" value="CAD1792128.1"/>
    <property type="molecule type" value="Genomic_DNA"/>
</dbReference>
<proteinExistence type="predicted"/>
<keyword evidence="1" id="KW-1133">Transmembrane helix</keyword>
<dbReference type="GeneID" id="79389497"/>
<gene>
    <name evidence="2" type="ORF">XSP_002184</name>
</gene>
<dbReference type="KEGG" id="xeu:XSP_002184"/>
<keyword evidence="1" id="KW-0812">Transmembrane</keyword>
<organism evidence="2">
    <name type="scientific">Xanthomonas euroxanthea</name>
    <dbReference type="NCBI Taxonomy" id="2259622"/>
    <lineage>
        <taxon>Bacteria</taxon>
        <taxon>Pseudomonadati</taxon>
        <taxon>Pseudomonadota</taxon>
        <taxon>Gammaproteobacteria</taxon>
        <taxon>Lysobacterales</taxon>
        <taxon>Lysobacteraceae</taxon>
        <taxon>Xanthomonas</taxon>
    </lineage>
</organism>
<sequence length="132" mass="14857">MWAEFDAGWRRFGGSVLIAIFMVLQTIFMIMLLRYLGADFLEGRSIPPFWIMLVSAFTLAWLISGSIAKNGESLAVGHDGKWATILAIYLIPGVGFGLTLLWKQYIPFAVVHAAIIGFLYFSYGKYVVRRLD</sequence>
<evidence type="ECO:0000256" key="1">
    <source>
        <dbReference type="SAM" id="Phobius"/>
    </source>
</evidence>
<protein>
    <submittedName>
        <fullName evidence="2">Uncharacterized protein</fullName>
    </submittedName>
</protein>
<reference evidence="2 4" key="1">
    <citation type="submission" date="2020-07" db="EMBL/GenBank/DDBJ databases">
        <authorList>
            <person name="Teixeira M."/>
        </authorList>
    </citation>
    <scope>NUCLEOTIDE SEQUENCE</scope>
    <source>
        <strain evidence="3">1</strain>
        <strain evidence="2">Xanthomonas sp. CPBF 367</strain>
    </source>
</reference>
<feature type="transmembrane region" description="Helical" evidence="1">
    <location>
        <begin position="12"/>
        <end position="37"/>
    </location>
</feature>
<dbReference type="AlphaFoldDB" id="A0A8E4DZR3"/>
<evidence type="ECO:0000313" key="4">
    <source>
        <dbReference type="Proteomes" id="UP000515493"/>
    </source>
</evidence>
<name>A0A8E4DZR3_9XANT</name>
<feature type="transmembrane region" description="Helical" evidence="1">
    <location>
        <begin position="105"/>
        <end position="123"/>
    </location>
</feature>